<comment type="caution">
    <text evidence="2">The sequence shown here is derived from an EMBL/GenBank/DDBJ whole genome shotgun (WGS) entry which is preliminary data.</text>
</comment>
<sequence length="195" mass="22299">MSDTYSKFFLQERPDYSADTEPEAPIGLEEGSQEAGSQVRTERDHSDETDKSCKDWNTETLRCLITPSLKRHKSTNGKYERPENRNMDLSTPKGKEKNNSVKGTWVLSYLRLLSLSKTRSLRPGEPNKTKTGTERTRARRTTRSRIKRASLTTRIEIIQTKYTRITKTGTQELSKMASSASFKTQENPGERCIKC</sequence>
<feature type="region of interest" description="Disordered" evidence="1">
    <location>
        <begin position="70"/>
        <end position="98"/>
    </location>
</feature>
<accession>A0AAE1DZY3</accession>
<proteinExistence type="predicted"/>
<name>A0AAE1DZY3_9GAST</name>
<organism evidence="2 3">
    <name type="scientific">Elysia crispata</name>
    <name type="common">lettuce slug</name>
    <dbReference type="NCBI Taxonomy" id="231223"/>
    <lineage>
        <taxon>Eukaryota</taxon>
        <taxon>Metazoa</taxon>
        <taxon>Spiralia</taxon>
        <taxon>Lophotrochozoa</taxon>
        <taxon>Mollusca</taxon>
        <taxon>Gastropoda</taxon>
        <taxon>Heterobranchia</taxon>
        <taxon>Euthyneura</taxon>
        <taxon>Panpulmonata</taxon>
        <taxon>Sacoglossa</taxon>
        <taxon>Placobranchoidea</taxon>
        <taxon>Plakobranchidae</taxon>
        <taxon>Elysia</taxon>
    </lineage>
</organism>
<evidence type="ECO:0000313" key="3">
    <source>
        <dbReference type="Proteomes" id="UP001283361"/>
    </source>
</evidence>
<keyword evidence="3" id="KW-1185">Reference proteome</keyword>
<dbReference type="EMBL" id="JAWDGP010001837">
    <property type="protein sequence ID" value="KAK3787783.1"/>
    <property type="molecule type" value="Genomic_DNA"/>
</dbReference>
<dbReference type="AlphaFoldDB" id="A0AAE1DZY3"/>
<feature type="region of interest" description="Disordered" evidence="1">
    <location>
        <begin position="120"/>
        <end position="141"/>
    </location>
</feature>
<dbReference type="Proteomes" id="UP001283361">
    <property type="component" value="Unassembled WGS sequence"/>
</dbReference>
<evidence type="ECO:0000256" key="1">
    <source>
        <dbReference type="SAM" id="MobiDB-lite"/>
    </source>
</evidence>
<protein>
    <submittedName>
        <fullName evidence="2">Uncharacterized protein</fullName>
    </submittedName>
</protein>
<feature type="compositionally biased region" description="Basic and acidic residues" evidence="1">
    <location>
        <begin position="125"/>
        <end position="136"/>
    </location>
</feature>
<feature type="compositionally biased region" description="Basic and acidic residues" evidence="1">
    <location>
        <begin position="40"/>
        <end position="52"/>
    </location>
</feature>
<gene>
    <name evidence="2" type="ORF">RRG08_038488</name>
</gene>
<reference evidence="2" key="1">
    <citation type="journal article" date="2023" name="G3 (Bethesda)">
        <title>A reference genome for the long-term kleptoplast-retaining sea slug Elysia crispata morphotype clarki.</title>
        <authorList>
            <person name="Eastman K.E."/>
            <person name="Pendleton A.L."/>
            <person name="Shaikh M.A."/>
            <person name="Suttiyut T."/>
            <person name="Ogas R."/>
            <person name="Tomko P."/>
            <person name="Gavelis G."/>
            <person name="Widhalm J.R."/>
            <person name="Wisecaver J.H."/>
        </authorList>
    </citation>
    <scope>NUCLEOTIDE SEQUENCE</scope>
    <source>
        <strain evidence="2">ECLA1</strain>
    </source>
</reference>
<feature type="region of interest" description="Disordered" evidence="1">
    <location>
        <begin position="1"/>
        <end position="52"/>
    </location>
</feature>
<evidence type="ECO:0000313" key="2">
    <source>
        <dbReference type="EMBL" id="KAK3787783.1"/>
    </source>
</evidence>